<sequence length="228" mass="26964">MEKRSWRAYNFHVDLNELKLQSLGIDQDKFGKICAFVDFGNVNYWYEYDERDGEENILDEGSKLVIDIEKLANFVGLFSTHRRFYFGVGLHNEKANVITYKARRFFDKVVTKPIQYIKHYFDMNEEINTTRVIKEDVRGKHIIIPKCNFDVEICLDAVRLINEYDTFALFSSDSDFASLAHFVRERKKKFILFSAGYVSRDLKRRASLNINSQQIKKSITFIKQKPRQ</sequence>
<reference evidence="2 3" key="1">
    <citation type="journal article" date="2015" name="Nature">
        <title>rRNA introns, odd ribosomes, and small enigmatic genomes across a large radiation of phyla.</title>
        <authorList>
            <person name="Brown C.T."/>
            <person name="Hug L.A."/>
            <person name="Thomas B.C."/>
            <person name="Sharon I."/>
            <person name="Castelle C.J."/>
            <person name="Singh A."/>
            <person name="Wilkins M.J."/>
            <person name="Williams K.H."/>
            <person name="Banfield J.F."/>
        </authorList>
    </citation>
    <scope>NUCLEOTIDE SEQUENCE [LARGE SCALE GENOMIC DNA]</scope>
</reference>
<accession>A0A0G1F7P2</accession>
<dbReference type="GO" id="GO:0004540">
    <property type="term" value="F:RNA nuclease activity"/>
    <property type="evidence" value="ECO:0007669"/>
    <property type="project" value="InterPro"/>
</dbReference>
<name>A0A0G1F7P2_9BACT</name>
<organism evidence="2 3">
    <name type="scientific">Candidatus Wolfebacteria bacterium GW2011_GWC1_43_10</name>
    <dbReference type="NCBI Taxonomy" id="1619011"/>
    <lineage>
        <taxon>Bacteria</taxon>
        <taxon>Candidatus Wolfeibacteriota</taxon>
    </lineage>
</organism>
<comment type="caution">
    <text evidence="2">The sequence shown here is derived from an EMBL/GenBank/DDBJ whole genome shotgun (WGS) entry which is preliminary data.</text>
</comment>
<dbReference type="EMBL" id="LCFA01000004">
    <property type="protein sequence ID" value="KKS82868.1"/>
    <property type="molecule type" value="Genomic_DNA"/>
</dbReference>
<dbReference type="Pfam" id="PF01936">
    <property type="entry name" value="NYN"/>
    <property type="match status" value="1"/>
</dbReference>
<evidence type="ECO:0000313" key="3">
    <source>
        <dbReference type="Proteomes" id="UP000034810"/>
    </source>
</evidence>
<dbReference type="Proteomes" id="UP000034810">
    <property type="component" value="Unassembled WGS sequence"/>
</dbReference>
<evidence type="ECO:0000259" key="1">
    <source>
        <dbReference type="Pfam" id="PF01936"/>
    </source>
</evidence>
<dbReference type="Gene3D" id="3.40.50.1010">
    <property type="entry name" value="5'-nuclease"/>
    <property type="match status" value="1"/>
</dbReference>
<evidence type="ECO:0000313" key="2">
    <source>
        <dbReference type="EMBL" id="KKS82868.1"/>
    </source>
</evidence>
<dbReference type="InterPro" id="IPR021139">
    <property type="entry name" value="NYN"/>
</dbReference>
<protein>
    <recommendedName>
        <fullName evidence="1">NYN domain-containing protein</fullName>
    </recommendedName>
</protein>
<dbReference type="AlphaFoldDB" id="A0A0G1F7P2"/>
<gene>
    <name evidence="2" type="ORF">UV58_C0004G0041</name>
</gene>
<feature type="domain" description="NYN" evidence="1">
    <location>
        <begin position="127"/>
        <end position="207"/>
    </location>
</feature>
<proteinExistence type="predicted"/>